<dbReference type="AlphaFoldDB" id="A0A5C6PHZ8"/>
<dbReference type="GO" id="GO:0016020">
    <property type="term" value="C:membrane"/>
    <property type="evidence" value="ECO:0007669"/>
    <property type="project" value="InterPro"/>
</dbReference>
<keyword evidence="3" id="KW-0675">Receptor</keyword>
<feature type="domain" description="MAM" evidence="2">
    <location>
        <begin position="44"/>
        <end position="82"/>
    </location>
</feature>
<dbReference type="InterPro" id="IPR000998">
    <property type="entry name" value="MAM_dom"/>
</dbReference>
<keyword evidence="1" id="KW-1133">Transmembrane helix</keyword>
<evidence type="ECO:0000313" key="3">
    <source>
        <dbReference type="EMBL" id="TWW79414.1"/>
    </source>
</evidence>
<dbReference type="PROSITE" id="PS50060">
    <property type="entry name" value="MAM_2"/>
    <property type="match status" value="1"/>
</dbReference>
<proteinExistence type="predicted"/>
<keyword evidence="4" id="KW-1185">Reference proteome</keyword>
<evidence type="ECO:0000313" key="4">
    <source>
        <dbReference type="Proteomes" id="UP000324091"/>
    </source>
</evidence>
<sequence>MCVSGWDGAPSSLSSPRGQYTFMLVASPRTLSCFLLFFLKFLIVTFTSAEPLQVLIEATVSRERRGYIAVDDIMVLNYPCYKAPHFSRLGDEEVNAGQNASFQCVAAGRASEAERFLLEVSAGGESWSNMRVC</sequence>
<feature type="transmembrane region" description="Helical" evidence="1">
    <location>
        <begin position="20"/>
        <end position="43"/>
    </location>
</feature>
<keyword evidence="1" id="KW-0472">Membrane</keyword>
<evidence type="ECO:0000259" key="2">
    <source>
        <dbReference type="PROSITE" id="PS50060"/>
    </source>
</evidence>
<organism evidence="3 4">
    <name type="scientific">Takifugu flavidus</name>
    <name type="common">sansaifugu</name>
    <dbReference type="NCBI Taxonomy" id="433684"/>
    <lineage>
        <taxon>Eukaryota</taxon>
        <taxon>Metazoa</taxon>
        <taxon>Chordata</taxon>
        <taxon>Craniata</taxon>
        <taxon>Vertebrata</taxon>
        <taxon>Euteleostomi</taxon>
        <taxon>Actinopterygii</taxon>
        <taxon>Neopterygii</taxon>
        <taxon>Teleostei</taxon>
        <taxon>Neoteleostei</taxon>
        <taxon>Acanthomorphata</taxon>
        <taxon>Eupercaria</taxon>
        <taxon>Tetraodontiformes</taxon>
        <taxon>Tetradontoidea</taxon>
        <taxon>Tetraodontidae</taxon>
        <taxon>Takifugu</taxon>
    </lineage>
</organism>
<name>A0A5C6PHZ8_9TELE</name>
<dbReference type="EMBL" id="RHFK02000002">
    <property type="protein sequence ID" value="TWW79414.1"/>
    <property type="molecule type" value="Genomic_DNA"/>
</dbReference>
<protein>
    <submittedName>
        <fullName evidence="3">Receptor-type tyrosine-protein phosphatase U</fullName>
    </submittedName>
</protein>
<evidence type="ECO:0000256" key="1">
    <source>
        <dbReference type="SAM" id="Phobius"/>
    </source>
</evidence>
<reference evidence="3 4" key="1">
    <citation type="submission" date="2019-04" db="EMBL/GenBank/DDBJ databases">
        <title>Chromosome genome assembly for Takifugu flavidus.</title>
        <authorList>
            <person name="Xiao S."/>
        </authorList>
    </citation>
    <scope>NUCLEOTIDE SEQUENCE [LARGE SCALE GENOMIC DNA]</scope>
    <source>
        <strain evidence="3">HTHZ2018</strain>
        <tissue evidence="3">Muscle</tissue>
    </source>
</reference>
<gene>
    <name evidence="3" type="ORF">D4764_10G0004440</name>
</gene>
<dbReference type="Proteomes" id="UP000324091">
    <property type="component" value="Chromosome 10"/>
</dbReference>
<accession>A0A5C6PHZ8</accession>
<comment type="caution">
    <text evidence="3">The sequence shown here is derived from an EMBL/GenBank/DDBJ whole genome shotgun (WGS) entry which is preliminary data.</text>
</comment>
<keyword evidence="1" id="KW-0812">Transmembrane</keyword>